<dbReference type="OrthoDB" id="9802228at2"/>
<dbReference type="Pfam" id="PF02805">
    <property type="entry name" value="Ada_Zn_binding"/>
    <property type="match status" value="1"/>
</dbReference>
<dbReference type="SUPFAM" id="SSF57884">
    <property type="entry name" value="Ada DNA repair protein, N-terminal domain (N-Ada 10)"/>
    <property type="match status" value="1"/>
</dbReference>
<evidence type="ECO:0000256" key="8">
    <source>
        <dbReference type="ARBA" id="ARBA00023125"/>
    </source>
</evidence>
<dbReference type="PANTHER" id="PTHR43280:SF28">
    <property type="entry name" value="HTH-TYPE TRANSCRIPTIONAL ACTIVATOR RHAS"/>
    <property type="match status" value="1"/>
</dbReference>
<gene>
    <name evidence="13" type="ORF">DL346_07775</name>
</gene>
<keyword evidence="6" id="KW-0862">Zinc</keyword>
<dbReference type="GO" id="GO:0008168">
    <property type="term" value="F:methyltransferase activity"/>
    <property type="evidence" value="ECO:0007669"/>
    <property type="project" value="UniProtKB-KW"/>
</dbReference>
<evidence type="ECO:0000313" key="13">
    <source>
        <dbReference type="EMBL" id="RAP78317.1"/>
    </source>
</evidence>
<dbReference type="PROSITE" id="PS00041">
    <property type="entry name" value="HTH_ARAC_FAMILY_1"/>
    <property type="match status" value="1"/>
</dbReference>
<dbReference type="Gene3D" id="3.40.10.10">
    <property type="entry name" value="DNA Methylphosphotriester Repair Domain"/>
    <property type="match status" value="1"/>
</dbReference>
<dbReference type="InterPro" id="IPR035451">
    <property type="entry name" value="Ada-like_dom_sf"/>
</dbReference>
<name>A0A328U6I2_9BACL</name>
<keyword evidence="9" id="KW-0010">Activator</keyword>
<feature type="domain" description="HTH araC/xylS-type" evidence="12">
    <location>
        <begin position="79"/>
        <end position="177"/>
    </location>
</feature>
<dbReference type="GO" id="GO:0003700">
    <property type="term" value="F:DNA-binding transcription factor activity"/>
    <property type="evidence" value="ECO:0007669"/>
    <property type="project" value="InterPro"/>
</dbReference>
<dbReference type="PANTHER" id="PTHR43280">
    <property type="entry name" value="ARAC-FAMILY TRANSCRIPTIONAL REGULATOR"/>
    <property type="match status" value="1"/>
</dbReference>
<dbReference type="PROSITE" id="PS01124">
    <property type="entry name" value="HTH_ARAC_FAMILY_2"/>
    <property type="match status" value="1"/>
</dbReference>
<proteinExistence type="predicted"/>
<evidence type="ECO:0000256" key="2">
    <source>
        <dbReference type="ARBA" id="ARBA00022603"/>
    </source>
</evidence>
<dbReference type="GO" id="GO:0043565">
    <property type="term" value="F:sequence-specific DNA binding"/>
    <property type="evidence" value="ECO:0007669"/>
    <property type="project" value="InterPro"/>
</dbReference>
<evidence type="ECO:0000256" key="4">
    <source>
        <dbReference type="ARBA" id="ARBA00022723"/>
    </source>
</evidence>
<reference evidence="13 14" key="1">
    <citation type="submission" date="2018-06" db="EMBL/GenBank/DDBJ databases">
        <title>Paenibacillus montanisoli sp. nov., isolated from mountain area soil.</title>
        <authorList>
            <person name="Wu M."/>
        </authorList>
    </citation>
    <scope>NUCLEOTIDE SEQUENCE [LARGE SCALE GENOMIC DNA]</scope>
    <source>
        <strain evidence="13 14">RA17</strain>
    </source>
</reference>
<sequence length="188" mass="21006">MTNEMWRAIEACDAAYDGKFFYGVRTTGIFCRPSCKSRTPLQEHVRIFSSTDAALADQYRPCKRCKPGGLKLPDEEWVDAIAAIMEARYAEQLTLAKLAELSHASPYHMQRMFKRLKGASPAAYLQRVRIEAAKRLLRSSESPISEIGSQVGYPNAAHFATVFQKESGCSPTTYRMAVRNDTEGVEGT</sequence>
<dbReference type="InterPro" id="IPR020449">
    <property type="entry name" value="Tscrpt_reg_AraC-type_HTH"/>
</dbReference>
<dbReference type="EMBL" id="QLUW01000001">
    <property type="protein sequence ID" value="RAP78317.1"/>
    <property type="molecule type" value="Genomic_DNA"/>
</dbReference>
<keyword evidence="4" id="KW-0479">Metal-binding</keyword>
<dbReference type="Pfam" id="PF12833">
    <property type="entry name" value="HTH_18"/>
    <property type="match status" value="1"/>
</dbReference>
<evidence type="ECO:0000256" key="5">
    <source>
        <dbReference type="ARBA" id="ARBA00022763"/>
    </source>
</evidence>
<keyword evidence="11" id="KW-0234">DNA repair</keyword>
<dbReference type="InterPro" id="IPR018060">
    <property type="entry name" value="HTH_AraC"/>
</dbReference>
<dbReference type="PRINTS" id="PR00032">
    <property type="entry name" value="HTHARAC"/>
</dbReference>
<evidence type="ECO:0000256" key="10">
    <source>
        <dbReference type="ARBA" id="ARBA00023163"/>
    </source>
</evidence>
<keyword evidence="7" id="KW-0805">Transcription regulation</keyword>
<dbReference type="GO" id="GO:0006281">
    <property type="term" value="P:DNA repair"/>
    <property type="evidence" value="ECO:0007669"/>
    <property type="project" value="UniProtKB-KW"/>
</dbReference>
<evidence type="ECO:0000256" key="3">
    <source>
        <dbReference type="ARBA" id="ARBA00022679"/>
    </source>
</evidence>
<organism evidence="13 14">
    <name type="scientific">Paenibacillus montanisoli</name>
    <dbReference type="NCBI Taxonomy" id="2081970"/>
    <lineage>
        <taxon>Bacteria</taxon>
        <taxon>Bacillati</taxon>
        <taxon>Bacillota</taxon>
        <taxon>Bacilli</taxon>
        <taxon>Bacillales</taxon>
        <taxon>Paenibacillaceae</taxon>
        <taxon>Paenibacillus</taxon>
    </lineage>
</organism>
<dbReference type="InterPro" id="IPR018062">
    <property type="entry name" value="HTH_AraC-typ_CS"/>
</dbReference>
<dbReference type="GO" id="GO:0008270">
    <property type="term" value="F:zinc ion binding"/>
    <property type="evidence" value="ECO:0007669"/>
    <property type="project" value="InterPro"/>
</dbReference>
<keyword evidence="3" id="KW-0808">Transferase</keyword>
<evidence type="ECO:0000256" key="9">
    <source>
        <dbReference type="ARBA" id="ARBA00023159"/>
    </source>
</evidence>
<keyword evidence="8" id="KW-0238">DNA-binding</keyword>
<keyword evidence="14" id="KW-1185">Reference proteome</keyword>
<evidence type="ECO:0000256" key="1">
    <source>
        <dbReference type="ARBA" id="ARBA00001947"/>
    </source>
</evidence>
<dbReference type="PIRSF" id="PIRSF000408">
    <property type="entry name" value="Alkyltransferas_AdaA"/>
    <property type="match status" value="1"/>
</dbReference>
<keyword evidence="2" id="KW-0489">Methyltransferase</keyword>
<keyword evidence="5" id="KW-0227">DNA damage</keyword>
<dbReference type="AlphaFoldDB" id="A0A328U6I2"/>
<dbReference type="InterPro" id="IPR009057">
    <property type="entry name" value="Homeodomain-like_sf"/>
</dbReference>
<protein>
    <submittedName>
        <fullName evidence="13">AraC family transcriptional regulator</fullName>
    </submittedName>
</protein>
<evidence type="ECO:0000259" key="12">
    <source>
        <dbReference type="PROSITE" id="PS01124"/>
    </source>
</evidence>
<dbReference type="SUPFAM" id="SSF46689">
    <property type="entry name" value="Homeodomain-like"/>
    <property type="match status" value="2"/>
</dbReference>
<accession>A0A328U6I2</accession>
<dbReference type="InterPro" id="IPR016220">
    <property type="entry name" value="Me-P-triester_DNA_alkyl-Trfase"/>
</dbReference>
<evidence type="ECO:0000256" key="7">
    <source>
        <dbReference type="ARBA" id="ARBA00023015"/>
    </source>
</evidence>
<evidence type="ECO:0000313" key="14">
    <source>
        <dbReference type="Proteomes" id="UP000249260"/>
    </source>
</evidence>
<comment type="cofactor">
    <cofactor evidence="1">
        <name>Zn(2+)</name>
        <dbReference type="ChEBI" id="CHEBI:29105"/>
    </cofactor>
</comment>
<keyword evidence="10" id="KW-0804">Transcription</keyword>
<dbReference type="InterPro" id="IPR004026">
    <property type="entry name" value="Ada_DNA_repair_Zn-bd"/>
</dbReference>
<dbReference type="Gene3D" id="1.10.10.60">
    <property type="entry name" value="Homeodomain-like"/>
    <property type="match status" value="2"/>
</dbReference>
<dbReference type="SMART" id="SM00342">
    <property type="entry name" value="HTH_ARAC"/>
    <property type="match status" value="1"/>
</dbReference>
<evidence type="ECO:0000256" key="6">
    <source>
        <dbReference type="ARBA" id="ARBA00022833"/>
    </source>
</evidence>
<dbReference type="RefSeq" id="WP_112881440.1">
    <property type="nucleotide sequence ID" value="NZ_QLUW01000001.1"/>
</dbReference>
<comment type="caution">
    <text evidence="13">The sequence shown here is derived from an EMBL/GenBank/DDBJ whole genome shotgun (WGS) entry which is preliminary data.</text>
</comment>
<dbReference type="Proteomes" id="UP000249260">
    <property type="component" value="Unassembled WGS sequence"/>
</dbReference>
<evidence type="ECO:0000256" key="11">
    <source>
        <dbReference type="ARBA" id="ARBA00023204"/>
    </source>
</evidence>
<dbReference type="GO" id="GO:0032259">
    <property type="term" value="P:methylation"/>
    <property type="evidence" value="ECO:0007669"/>
    <property type="project" value="UniProtKB-KW"/>
</dbReference>